<dbReference type="Pfam" id="PF00534">
    <property type="entry name" value="Glycos_transf_1"/>
    <property type="match status" value="1"/>
</dbReference>
<evidence type="ECO:0000259" key="2">
    <source>
        <dbReference type="Pfam" id="PF13439"/>
    </source>
</evidence>
<dbReference type="AlphaFoldDB" id="A0A917F9R3"/>
<dbReference type="RefSeq" id="WP_189021583.1">
    <property type="nucleotide sequence ID" value="NZ_BMKR01000001.1"/>
</dbReference>
<feature type="domain" description="Glycosyltransferase subfamily 4-like N-terminal" evidence="2">
    <location>
        <begin position="15"/>
        <end position="160"/>
    </location>
</feature>
<evidence type="ECO:0000259" key="1">
    <source>
        <dbReference type="Pfam" id="PF00534"/>
    </source>
</evidence>
<dbReference type="Pfam" id="PF13439">
    <property type="entry name" value="Glyco_transf_4"/>
    <property type="match status" value="1"/>
</dbReference>
<accession>A0A917F9R3</accession>
<reference evidence="3" key="2">
    <citation type="submission" date="2020-09" db="EMBL/GenBank/DDBJ databases">
        <authorList>
            <person name="Sun Q."/>
            <person name="Zhou Y."/>
        </authorList>
    </citation>
    <scope>NUCLEOTIDE SEQUENCE</scope>
    <source>
        <strain evidence="3">CGMCC 1.16134</strain>
    </source>
</reference>
<dbReference type="EMBL" id="BMKR01000001">
    <property type="protein sequence ID" value="GGF58919.1"/>
    <property type="molecule type" value="Genomic_DNA"/>
</dbReference>
<gene>
    <name evidence="3" type="primary">cps4G</name>
    <name evidence="3" type="ORF">GCM10010912_00130</name>
</gene>
<evidence type="ECO:0000313" key="3">
    <source>
        <dbReference type="EMBL" id="GGF58919.1"/>
    </source>
</evidence>
<reference evidence="3" key="1">
    <citation type="journal article" date="2014" name="Int. J. Syst. Evol. Microbiol.">
        <title>Complete genome sequence of Corynebacterium casei LMG S-19264T (=DSM 44701T), isolated from a smear-ripened cheese.</title>
        <authorList>
            <consortium name="US DOE Joint Genome Institute (JGI-PGF)"/>
            <person name="Walter F."/>
            <person name="Albersmeier A."/>
            <person name="Kalinowski J."/>
            <person name="Ruckert C."/>
        </authorList>
    </citation>
    <scope>NUCLEOTIDE SEQUENCE</scope>
    <source>
        <strain evidence="3">CGMCC 1.16134</strain>
    </source>
</reference>
<dbReference type="InterPro" id="IPR028098">
    <property type="entry name" value="Glyco_trans_4-like_N"/>
</dbReference>
<dbReference type="PANTHER" id="PTHR12526:SF630">
    <property type="entry name" value="GLYCOSYLTRANSFERASE"/>
    <property type="match status" value="1"/>
</dbReference>
<evidence type="ECO:0000313" key="4">
    <source>
        <dbReference type="Proteomes" id="UP000637643"/>
    </source>
</evidence>
<dbReference type="Gene3D" id="3.40.50.2000">
    <property type="entry name" value="Glycogen Phosphorylase B"/>
    <property type="match status" value="2"/>
</dbReference>
<feature type="domain" description="Glycosyl transferase family 1" evidence="1">
    <location>
        <begin position="168"/>
        <end position="325"/>
    </location>
</feature>
<dbReference type="SUPFAM" id="SSF53756">
    <property type="entry name" value="UDP-Glycosyltransferase/glycogen phosphorylase"/>
    <property type="match status" value="1"/>
</dbReference>
<dbReference type="Proteomes" id="UP000637643">
    <property type="component" value="Unassembled WGS sequence"/>
</dbReference>
<name>A0A917F9R3_9BACL</name>
<keyword evidence="3" id="KW-0808">Transferase</keyword>
<proteinExistence type="predicted"/>
<keyword evidence="4" id="KW-1185">Reference proteome</keyword>
<comment type="caution">
    <text evidence="3">The sequence shown here is derived from an EMBL/GenBank/DDBJ whole genome shotgun (WGS) entry which is preliminary data.</text>
</comment>
<dbReference type="GO" id="GO:0016757">
    <property type="term" value="F:glycosyltransferase activity"/>
    <property type="evidence" value="ECO:0007669"/>
    <property type="project" value="InterPro"/>
</dbReference>
<sequence>MKKRILHLVYSNIYSGAENVAINIINTLSEEYELIYASPEGPIESILLSNNIRHIPLKSFNPLYLNSIFRKWKPDIIHTHDFRASINTSLSLYPCRIISHLHNNPSWIRKINLYSICYAISSLAYNKIITVSSEVLSEAIFSKMLSEKYTVLPNIVNIERIIRASNSEIIDNNFDIGFIGRLTEQKDPLRFLEIVSEVKKKIPNIKVVLIGDGELKVKCKEAIDRLNLQKNVQMLGFKSNPFPILKKTKILLMPSKWEGFGLVAVESMALGIPVFASPVGGLNGIINNGCGELCESNEDFIEQAIKSLLEPQYYSFLSKNCRKNALNFGNIDIWKNKIINLYEV</sequence>
<dbReference type="PANTHER" id="PTHR12526">
    <property type="entry name" value="GLYCOSYLTRANSFERASE"/>
    <property type="match status" value="1"/>
</dbReference>
<protein>
    <submittedName>
        <fullName evidence="3">Glycosyl transferase family 1</fullName>
    </submittedName>
</protein>
<organism evidence="3 4">
    <name type="scientific">Paenibacillus albidus</name>
    <dbReference type="NCBI Taxonomy" id="2041023"/>
    <lineage>
        <taxon>Bacteria</taxon>
        <taxon>Bacillati</taxon>
        <taxon>Bacillota</taxon>
        <taxon>Bacilli</taxon>
        <taxon>Bacillales</taxon>
        <taxon>Paenibacillaceae</taxon>
        <taxon>Paenibacillus</taxon>
    </lineage>
</organism>
<dbReference type="CDD" id="cd03811">
    <property type="entry name" value="GT4_GT28_WabH-like"/>
    <property type="match status" value="1"/>
</dbReference>
<dbReference type="InterPro" id="IPR001296">
    <property type="entry name" value="Glyco_trans_1"/>
</dbReference>